<accession>A0A0F3PZ02</accession>
<organism evidence="1 2">
    <name type="scientific">Anaplasma phagocytophilum str. ApWI1</name>
    <dbReference type="NCBI Taxonomy" id="1359155"/>
    <lineage>
        <taxon>Bacteria</taxon>
        <taxon>Pseudomonadati</taxon>
        <taxon>Pseudomonadota</taxon>
        <taxon>Alphaproteobacteria</taxon>
        <taxon>Rickettsiales</taxon>
        <taxon>Anaplasmataceae</taxon>
        <taxon>Anaplasma</taxon>
        <taxon>phagocytophilum group</taxon>
    </lineage>
</organism>
<name>A0A0F3PZ02_ANAPH</name>
<protein>
    <submittedName>
        <fullName evidence="1">Uncharacterized protein</fullName>
    </submittedName>
</protein>
<dbReference type="PATRIC" id="fig|1359155.3.peg.1598"/>
<proteinExistence type="predicted"/>
<dbReference type="EMBL" id="LAOF01000001">
    <property type="protein sequence ID" value="KJV85227.1"/>
    <property type="molecule type" value="Genomic_DNA"/>
</dbReference>
<dbReference type="AlphaFoldDB" id="A0A0F3PZ02"/>
<gene>
    <name evidence="1" type="ORF">APHWI1_1570</name>
</gene>
<dbReference type="Proteomes" id="UP000033622">
    <property type="component" value="Unassembled WGS sequence"/>
</dbReference>
<sequence length="42" mass="5080">MFFVDTCNRVIFTFVREVYLKFYSLELGLHHYLLGTHFGMFS</sequence>
<evidence type="ECO:0000313" key="2">
    <source>
        <dbReference type="Proteomes" id="UP000033622"/>
    </source>
</evidence>
<reference evidence="1 2" key="1">
    <citation type="submission" date="2015-01" db="EMBL/GenBank/DDBJ databases">
        <title>Genome Sequencing of Rickettsiales.</title>
        <authorList>
            <person name="Daugherty S.C."/>
            <person name="Su Q."/>
            <person name="Abolude K."/>
            <person name="Beier-Sexton M."/>
            <person name="Carlyon J.A."/>
            <person name="Carter R."/>
            <person name="Day N.P."/>
            <person name="Dumler S.J."/>
            <person name="Dyachenko V."/>
            <person name="Godinez A."/>
            <person name="Kurtti T.J."/>
            <person name="Lichay M."/>
            <person name="Mullins K.E."/>
            <person name="Ott S."/>
            <person name="Pappas-Brown V."/>
            <person name="Paris D.H."/>
            <person name="Patel P."/>
            <person name="Richards A.L."/>
            <person name="Sadzewicz L."/>
            <person name="Sears K."/>
            <person name="Seidman D."/>
            <person name="Sengamalay N."/>
            <person name="Stenos J."/>
            <person name="Tallon L.J."/>
            <person name="Vincent G."/>
            <person name="Fraser C.M."/>
            <person name="Munderloh U."/>
            <person name="Dunning-Hotopp J.C."/>
        </authorList>
    </citation>
    <scope>NUCLEOTIDE SEQUENCE [LARGE SCALE GENOMIC DNA]</scope>
    <source>
        <strain evidence="1 2">ApWI1</strain>
    </source>
</reference>
<comment type="caution">
    <text evidence="1">The sequence shown here is derived from an EMBL/GenBank/DDBJ whole genome shotgun (WGS) entry which is preliminary data.</text>
</comment>
<evidence type="ECO:0000313" key="1">
    <source>
        <dbReference type="EMBL" id="KJV85227.1"/>
    </source>
</evidence>